<evidence type="ECO:0000256" key="3">
    <source>
        <dbReference type="ARBA" id="ARBA00023125"/>
    </source>
</evidence>
<proteinExistence type="predicted"/>
<dbReference type="InterPro" id="IPR010982">
    <property type="entry name" value="Lambda_DNA-bd_dom_sf"/>
</dbReference>
<dbReference type="SUPFAM" id="SSF53822">
    <property type="entry name" value="Periplasmic binding protein-like I"/>
    <property type="match status" value="1"/>
</dbReference>
<feature type="domain" description="HTH lacI-type" evidence="5">
    <location>
        <begin position="4"/>
        <end position="59"/>
    </location>
</feature>
<dbReference type="HOGENOM" id="CLU_037628_6_1_0"/>
<sequence>MKRVKMSDVAKKTGVSLSTVSQYMNGRYEYMSSETKEKIKNVAEELNYIPNSIARSLATAKTKTIGVIVSNITGYFTSSVVRGVEDYCKKNDYSIIIYNTDHDSELEKKSINILKMLRVDGILIVPSGKNNELINKEKNSGMPIVQMYMEYDDLDISTVISNYRKSAYDATEYLINLGHKNIAIITQEYENTRSRHDRILGYKDALVNNGLPFNRDLIHIWDISSDMNVLFEEIVKNKNLPTAIFVMHSAITINLLKHFKLKNINIPEDFSIIGFDEIPNADLMKTPVTVVKQSTYEIGQKSAELILDKINNKDKVKSKKIIIPCELKIRESCKEI</sequence>
<evidence type="ECO:0000313" key="7">
    <source>
        <dbReference type="Proteomes" id="UP000006875"/>
    </source>
</evidence>
<organism evidence="6 7">
    <name type="scientific">Ilyobacter polytropus (strain ATCC 51220 / DSM 2926 / LMG 16218 / CuHBu1)</name>
    <dbReference type="NCBI Taxonomy" id="572544"/>
    <lineage>
        <taxon>Bacteria</taxon>
        <taxon>Fusobacteriati</taxon>
        <taxon>Fusobacteriota</taxon>
        <taxon>Fusobacteriia</taxon>
        <taxon>Fusobacteriales</taxon>
        <taxon>Fusobacteriaceae</taxon>
        <taxon>Ilyobacter</taxon>
    </lineage>
</organism>
<dbReference type="Pfam" id="PF00356">
    <property type="entry name" value="LacI"/>
    <property type="match status" value="1"/>
</dbReference>
<name>E3HC54_ILYPC</name>
<evidence type="ECO:0000256" key="2">
    <source>
        <dbReference type="ARBA" id="ARBA00023015"/>
    </source>
</evidence>
<protein>
    <submittedName>
        <fullName evidence="6">Transcriptional regulator, LacI family</fullName>
    </submittedName>
</protein>
<keyword evidence="3" id="KW-0238">DNA-binding</keyword>
<dbReference type="GO" id="GO:0000976">
    <property type="term" value="F:transcription cis-regulatory region binding"/>
    <property type="evidence" value="ECO:0007669"/>
    <property type="project" value="TreeGrafter"/>
</dbReference>
<dbReference type="GO" id="GO:0003700">
    <property type="term" value="F:DNA-binding transcription factor activity"/>
    <property type="evidence" value="ECO:0007669"/>
    <property type="project" value="TreeGrafter"/>
</dbReference>
<dbReference type="SMART" id="SM00354">
    <property type="entry name" value="HTH_LACI"/>
    <property type="match status" value="1"/>
</dbReference>
<keyword evidence="6" id="KW-0614">Plasmid</keyword>
<evidence type="ECO:0000259" key="5">
    <source>
        <dbReference type="PROSITE" id="PS50932"/>
    </source>
</evidence>
<dbReference type="PROSITE" id="PS00356">
    <property type="entry name" value="HTH_LACI_1"/>
    <property type="match status" value="1"/>
</dbReference>
<keyword evidence="2" id="KW-0805">Transcription regulation</keyword>
<evidence type="ECO:0000256" key="4">
    <source>
        <dbReference type="ARBA" id="ARBA00023163"/>
    </source>
</evidence>
<dbReference type="AlphaFoldDB" id="E3HC54"/>
<gene>
    <name evidence="6" type="ordered locus">Ilyop_2133</name>
</gene>
<dbReference type="RefSeq" id="WP_013388559.1">
    <property type="nucleotide sequence ID" value="NC_014633.1"/>
</dbReference>
<accession>E3HC54</accession>
<dbReference type="Gene3D" id="1.10.260.40">
    <property type="entry name" value="lambda repressor-like DNA-binding domains"/>
    <property type="match status" value="1"/>
</dbReference>
<dbReference type="SUPFAM" id="SSF47413">
    <property type="entry name" value="lambda repressor-like DNA-binding domains"/>
    <property type="match status" value="1"/>
</dbReference>
<dbReference type="Proteomes" id="UP000006875">
    <property type="component" value="Plasmid pILYOP01"/>
</dbReference>
<evidence type="ECO:0000256" key="1">
    <source>
        <dbReference type="ARBA" id="ARBA00022491"/>
    </source>
</evidence>
<dbReference type="PANTHER" id="PTHR30146:SF148">
    <property type="entry name" value="HTH-TYPE TRANSCRIPTIONAL REPRESSOR PURR-RELATED"/>
    <property type="match status" value="1"/>
</dbReference>
<dbReference type="Gene3D" id="3.40.50.2300">
    <property type="match status" value="2"/>
</dbReference>
<dbReference type="InterPro" id="IPR028082">
    <property type="entry name" value="Peripla_BP_I"/>
</dbReference>
<dbReference type="CDD" id="cd01392">
    <property type="entry name" value="HTH_LacI"/>
    <property type="match status" value="1"/>
</dbReference>
<keyword evidence="4" id="KW-0804">Transcription</keyword>
<dbReference type="PANTHER" id="PTHR30146">
    <property type="entry name" value="LACI-RELATED TRANSCRIPTIONAL REPRESSOR"/>
    <property type="match status" value="1"/>
</dbReference>
<dbReference type="PROSITE" id="PS50932">
    <property type="entry name" value="HTH_LACI_2"/>
    <property type="match status" value="1"/>
</dbReference>
<dbReference type="InterPro" id="IPR001761">
    <property type="entry name" value="Peripla_BP/Lac1_sug-bd_dom"/>
</dbReference>
<dbReference type="OrthoDB" id="92738at2"/>
<geneLocation type="plasmid" evidence="6 7">
    <name>pILYOP01</name>
</geneLocation>
<evidence type="ECO:0000313" key="6">
    <source>
        <dbReference type="EMBL" id="ADO83897.1"/>
    </source>
</evidence>
<dbReference type="CDD" id="cd19977">
    <property type="entry name" value="PBP1_EndR-like"/>
    <property type="match status" value="1"/>
</dbReference>
<reference evidence="6 7" key="1">
    <citation type="journal article" date="2010" name="Stand. Genomic Sci.">
        <title>Complete genome sequence of Ilyobacter polytropus type strain (CuHbu1).</title>
        <authorList>
            <person name="Sikorski J."/>
            <person name="Chertkov O."/>
            <person name="Lapidus A."/>
            <person name="Nolan M."/>
            <person name="Lucas S."/>
            <person name="Del Rio T.G."/>
            <person name="Tice H."/>
            <person name="Cheng J.F."/>
            <person name="Tapia R."/>
            <person name="Han C."/>
            <person name="Goodwin L."/>
            <person name="Pitluck S."/>
            <person name="Liolios K."/>
            <person name="Ivanova N."/>
            <person name="Mavromatis K."/>
            <person name="Mikhailova N."/>
            <person name="Pati A."/>
            <person name="Chen A."/>
            <person name="Palaniappan K."/>
            <person name="Land M."/>
            <person name="Hauser L."/>
            <person name="Chang Y.J."/>
            <person name="Jeffries C.D."/>
            <person name="Brambilla E."/>
            <person name="Yasawong M."/>
            <person name="Rohde M."/>
            <person name="Pukall R."/>
            <person name="Spring S."/>
            <person name="Goker M."/>
            <person name="Woyke T."/>
            <person name="Bristow J."/>
            <person name="Eisen J.A."/>
            <person name="Markowitz V."/>
            <person name="Hugenholtz P."/>
            <person name="Kyrpides N.C."/>
            <person name="Klenk H.P."/>
        </authorList>
    </citation>
    <scope>NUCLEOTIDE SEQUENCE [LARGE SCALE GENOMIC DNA]</scope>
    <source>
        <strain evidence="7">ATCC 51220 / DSM 2926 / LMG 16218 / CuHBu1</strain>
        <plasmid evidence="7">pILYOP01</plasmid>
    </source>
</reference>
<keyword evidence="1" id="KW-0678">Repressor</keyword>
<dbReference type="InterPro" id="IPR000843">
    <property type="entry name" value="HTH_LacI"/>
</dbReference>
<dbReference type="Pfam" id="PF00532">
    <property type="entry name" value="Peripla_BP_1"/>
    <property type="match status" value="1"/>
</dbReference>
<dbReference type="EMBL" id="CP002282">
    <property type="protein sequence ID" value="ADO83897.1"/>
    <property type="molecule type" value="Genomic_DNA"/>
</dbReference>
<keyword evidence="7" id="KW-1185">Reference proteome</keyword>
<dbReference type="KEGG" id="ipo:Ilyop_2133"/>